<reference evidence="4" key="1">
    <citation type="submission" date="2016-10" db="EMBL/GenBank/DDBJ databases">
        <authorList>
            <person name="Varghese N."/>
            <person name="Submissions S."/>
        </authorList>
    </citation>
    <scope>NUCLEOTIDE SEQUENCE [LARGE SCALE GENOMIC DNA]</scope>
    <source>
        <strain evidence="4">JS21-1</strain>
    </source>
</reference>
<dbReference type="OrthoDB" id="8673316at2"/>
<organism evidence="3 4">
    <name type="scientific">Sphingomonas palmae</name>
    <dbReference type="NCBI Taxonomy" id="1855283"/>
    <lineage>
        <taxon>Bacteria</taxon>
        <taxon>Pseudomonadati</taxon>
        <taxon>Pseudomonadota</taxon>
        <taxon>Alphaproteobacteria</taxon>
        <taxon>Sphingomonadales</taxon>
        <taxon>Sphingomonadaceae</taxon>
        <taxon>Sphingomonas</taxon>
    </lineage>
</organism>
<accession>A0A1H7UQ94</accession>
<evidence type="ECO:0000256" key="1">
    <source>
        <dbReference type="ARBA" id="ARBA00022729"/>
    </source>
</evidence>
<dbReference type="Proteomes" id="UP000199214">
    <property type="component" value="Unassembled WGS sequence"/>
</dbReference>
<dbReference type="Gene3D" id="3.40.190.10">
    <property type="entry name" value="Periplasmic binding protein-like II"/>
    <property type="match status" value="2"/>
</dbReference>
<feature type="signal peptide" evidence="2">
    <location>
        <begin position="1"/>
        <end position="22"/>
    </location>
</feature>
<dbReference type="EMBL" id="FNZZ01000007">
    <property type="protein sequence ID" value="SEL98567.1"/>
    <property type="molecule type" value="Genomic_DNA"/>
</dbReference>
<dbReference type="SUPFAM" id="SSF53850">
    <property type="entry name" value="Periplasmic binding protein-like II"/>
    <property type="match status" value="1"/>
</dbReference>
<name>A0A1H7UQ94_9SPHN</name>
<dbReference type="RefSeq" id="WP_093007867.1">
    <property type="nucleotide sequence ID" value="NZ_FNZZ01000007.1"/>
</dbReference>
<dbReference type="PANTHER" id="PTHR30006">
    <property type="entry name" value="THIAMINE-BINDING PERIPLASMIC PROTEIN-RELATED"/>
    <property type="match status" value="1"/>
</dbReference>
<gene>
    <name evidence="3" type="ORF">SAMN05216382_3056</name>
</gene>
<keyword evidence="1 2" id="KW-0732">Signal</keyword>
<protein>
    <submittedName>
        <fullName evidence="3">Iron(III) transport system substrate-binding protein</fullName>
    </submittedName>
</protein>
<dbReference type="PANTHER" id="PTHR30006:SF25">
    <property type="entry name" value="PHOSPHOGLYCERATE TRANSPORT REGULATORY PROTEIN PGTC"/>
    <property type="match status" value="1"/>
</dbReference>
<keyword evidence="4" id="KW-1185">Reference proteome</keyword>
<evidence type="ECO:0000256" key="2">
    <source>
        <dbReference type="SAM" id="SignalP"/>
    </source>
</evidence>
<dbReference type="Pfam" id="PF13531">
    <property type="entry name" value="SBP_bac_11"/>
    <property type="match status" value="1"/>
</dbReference>
<dbReference type="STRING" id="1855283.SAMN05216382_3056"/>
<evidence type="ECO:0000313" key="3">
    <source>
        <dbReference type="EMBL" id="SEL98567.1"/>
    </source>
</evidence>
<evidence type="ECO:0000313" key="4">
    <source>
        <dbReference type="Proteomes" id="UP000199214"/>
    </source>
</evidence>
<dbReference type="AlphaFoldDB" id="A0A1H7UQ94"/>
<sequence length="362" mass="39974">MRHPLLLIPVLLALFVGTAAPAAAQRAAGYPRSYDALIAEARAEGGVRIYGNADAAAMTAVIATFRRTYPGVVVQYRDLEARDIYRRVVIEARAQQPSADLVWSSAMDLQAKLINDGYAQTYQSPEKPALPPAAVWKNMGYGVTSEPVAFVYNKRLIPPARVPRTHEAFERLLRDRDAALTGRVATYDPARSNVGYLYLTEDYAITRDTASLLQAIGATRPMLSRTTEPMLDAVASGRAAIAYNVVGPYALTRARRDPRIGVVFPRDYVLVASRVAFIARNARHPAAAKLFLDFLLSRTGQVLLARQWLFPIRSDVPAPRLGAERARPIRIGPQLLVNLDAIKRRRFLADWKAILTQGAVTR</sequence>
<dbReference type="GO" id="GO:0030288">
    <property type="term" value="C:outer membrane-bounded periplasmic space"/>
    <property type="evidence" value="ECO:0007669"/>
    <property type="project" value="TreeGrafter"/>
</dbReference>
<proteinExistence type="predicted"/>
<feature type="chain" id="PRO_5011457297" evidence="2">
    <location>
        <begin position="23"/>
        <end position="362"/>
    </location>
</feature>